<accession>A0ABM8B9L9</accession>
<organism evidence="1 2">
    <name type="scientific">Bombiscardovia nodaiensis</name>
    <dbReference type="NCBI Taxonomy" id="2932181"/>
    <lineage>
        <taxon>Bacteria</taxon>
        <taxon>Bacillati</taxon>
        <taxon>Actinomycetota</taxon>
        <taxon>Actinomycetes</taxon>
        <taxon>Bifidobacteriales</taxon>
        <taxon>Bifidobacteriaceae</taxon>
        <taxon>Bombiscardovia</taxon>
    </lineage>
</organism>
<reference evidence="1 2" key="1">
    <citation type="journal article" date="2023" name="Microbiol. Spectr.">
        <title>Symbiosis of Carpenter Bees with Uncharacterized Lactic Acid Bacteria Showing NAD Auxotrophy.</title>
        <authorList>
            <person name="Kawasaki S."/>
            <person name="Ozawa K."/>
            <person name="Mori T."/>
            <person name="Yamamoto A."/>
            <person name="Ito M."/>
            <person name="Ohkuma M."/>
            <person name="Sakamoto M."/>
            <person name="Matsutani M."/>
        </authorList>
    </citation>
    <scope>NUCLEOTIDE SEQUENCE [LARGE SCALE GENOMIC DNA]</scope>
    <source>
        <strain evidence="1 2">Kim37-2</strain>
    </source>
</reference>
<sequence>MKHTSIHPWSARDYIESEQDAAEYLKAVAELDDPELLEAAAADVAQARKASHTRINR</sequence>
<evidence type="ECO:0000313" key="1">
    <source>
        <dbReference type="EMBL" id="BDR53506.1"/>
    </source>
</evidence>
<protein>
    <recommendedName>
        <fullName evidence="3">Addiction module antidote protein</fullName>
    </recommendedName>
</protein>
<evidence type="ECO:0008006" key="3">
    <source>
        <dbReference type="Google" id="ProtNLM"/>
    </source>
</evidence>
<evidence type="ECO:0000313" key="2">
    <source>
        <dbReference type="Proteomes" id="UP001321766"/>
    </source>
</evidence>
<keyword evidence="2" id="KW-1185">Reference proteome</keyword>
<dbReference type="EMBL" id="AP026798">
    <property type="protein sequence ID" value="BDR53506.1"/>
    <property type="molecule type" value="Genomic_DNA"/>
</dbReference>
<proteinExistence type="predicted"/>
<gene>
    <name evidence="1" type="ORF">KIM372_14130</name>
</gene>
<dbReference type="Proteomes" id="UP001321766">
    <property type="component" value="Chromosome"/>
</dbReference>
<name>A0ABM8B9L9_9BIFI</name>